<evidence type="ECO:0000313" key="2">
    <source>
        <dbReference type="EMBL" id="MDQ0905364.1"/>
    </source>
</evidence>
<dbReference type="Proteomes" id="UP001234216">
    <property type="component" value="Unassembled WGS sequence"/>
</dbReference>
<feature type="region of interest" description="Disordered" evidence="1">
    <location>
        <begin position="27"/>
        <end position="108"/>
    </location>
</feature>
<feature type="region of interest" description="Disordered" evidence="1">
    <location>
        <begin position="130"/>
        <end position="149"/>
    </location>
</feature>
<dbReference type="EMBL" id="JAUSZV010000005">
    <property type="protein sequence ID" value="MDQ0905364.1"/>
    <property type="molecule type" value="Genomic_DNA"/>
</dbReference>
<evidence type="ECO:0000256" key="1">
    <source>
        <dbReference type="SAM" id="MobiDB-lite"/>
    </source>
</evidence>
<proteinExistence type="predicted"/>
<comment type="caution">
    <text evidence="2">The sequence shown here is derived from an EMBL/GenBank/DDBJ whole genome shotgun (WGS) entry which is preliminary data.</text>
</comment>
<sequence length="149" mass="15350">MTNELNRRGFVGTTAAVADAAAMARRLSARGTGEQQQTRTHAASGLRKALPVHVPRASVKPDMPSVSNGPDLATAPDFLRHPSDRPTTVSGAPGKGPQVHRGPPAGHRATAGELLLVPEDASVVVPCLAQSAEQQHSCPHHRAAGSVAG</sequence>
<gene>
    <name evidence="2" type="ORF">QFZ22_001349</name>
</gene>
<name>A0AAW8F6F5_9ACTN</name>
<dbReference type="RefSeq" id="WP_306972861.1">
    <property type="nucleotide sequence ID" value="NZ_JAUSZV010000005.1"/>
</dbReference>
<accession>A0AAW8F6F5</accession>
<dbReference type="InterPro" id="IPR006311">
    <property type="entry name" value="TAT_signal"/>
</dbReference>
<organism evidence="2 3">
    <name type="scientific">Streptomyces canus</name>
    <dbReference type="NCBI Taxonomy" id="58343"/>
    <lineage>
        <taxon>Bacteria</taxon>
        <taxon>Bacillati</taxon>
        <taxon>Actinomycetota</taxon>
        <taxon>Actinomycetes</taxon>
        <taxon>Kitasatosporales</taxon>
        <taxon>Streptomycetaceae</taxon>
        <taxon>Streptomyces</taxon>
        <taxon>Streptomyces aurantiacus group</taxon>
    </lineage>
</organism>
<protein>
    <submittedName>
        <fullName evidence="2">Uncharacterized protein</fullName>
    </submittedName>
</protein>
<dbReference type="AlphaFoldDB" id="A0AAW8F6F5"/>
<dbReference type="PROSITE" id="PS51318">
    <property type="entry name" value="TAT"/>
    <property type="match status" value="1"/>
</dbReference>
<evidence type="ECO:0000313" key="3">
    <source>
        <dbReference type="Proteomes" id="UP001234216"/>
    </source>
</evidence>
<reference evidence="2" key="1">
    <citation type="submission" date="2023-07" db="EMBL/GenBank/DDBJ databases">
        <title>Comparative genomics of wheat-associated soil bacteria to identify genetic determinants of phenazine resistance.</title>
        <authorList>
            <person name="Mouncey N."/>
        </authorList>
    </citation>
    <scope>NUCLEOTIDE SEQUENCE</scope>
    <source>
        <strain evidence="2">V4I22</strain>
    </source>
</reference>